<organism evidence="1 2">
    <name type="scientific">Caerostris extrusa</name>
    <name type="common">Bark spider</name>
    <name type="synonym">Caerostris bankana</name>
    <dbReference type="NCBI Taxonomy" id="172846"/>
    <lineage>
        <taxon>Eukaryota</taxon>
        <taxon>Metazoa</taxon>
        <taxon>Ecdysozoa</taxon>
        <taxon>Arthropoda</taxon>
        <taxon>Chelicerata</taxon>
        <taxon>Arachnida</taxon>
        <taxon>Araneae</taxon>
        <taxon>Araneomorphae</taxon>
        <taxon>Entelegynae</taxon>
        <taxon>Araneoidea</taxon>
        <taxon>Araneidae</taxon>
        <taxon>Caerostris</taxon>
    </lineage>
</organism>
<sequence length="78" mass="9252">MADEEMTIPSSFPTFHPRWDMRWASLYVHEDVDRQVMKRGQHFFFLRFSHPTVPRAVQPLRQNCSWNIGGRVAPRTGH</sequence>
<gene>
    <name evidence="1" type="ORF">CEXT_403011</name>
</gene>
<proteinExistence type="predicted"/>
<comment type="caution">
    <text evidence="1">The sequence shown here is derived from an EMBL/GenBank/DDBJ whole genome shotgun (WGS) entry which is preliminary data.</text>
</comment>
<dbReference type="Proteomes" id="UP001054945">
    <property type="component" value="Unassembled WGS sequence"/>
</dbReference>
<dbReference type="EMBL" id="BPLR01009018">
    <property type="protein sequence ID" value="GIY29062.1"/>
    <property type="molecule type" value="Genomic_DNA"/>
</dbReference>
<evidence type="ECO:0000313" key="2">
    <source>
        <dbReference type="Proteomes" id="UP001054945"/>
    </source>
</evidence>
<dbReference type="AlphaFoldDB" id="A0AAV4S6C8"/>
<evidence type="ECO:0000313" key="1">
    <source>
        <dbReference type="EMBL" id="GIY29062.1"/>
    </source>
</evidence>
<keyword evidence="2" id="KW-1185">Reference proteome</keyword>
<accession>A0AAV4S6C8</accession>
<reference evidence="1 2" key="1">
    <citation type="submission" date="2021-06" db="EMBL/GenBank/DDBJ databases">
        <title>Caerostris extrusa draft genome.</title>
        <authorList>
            <person name="Kono N."/>
            <person name="Arakawa K."/>
        </authorList>
    </citation>
    <scope>NUCLEOTIDE SEQUENCE [LARGE SCALE GENOMIC DNA]</scope>
</reference>
<protein>
    <submittedName>
        <fullName evidence="1">Uncharacterized protein</fullName>
    </submittedName>
</protein>
<name>A0AAV4S6C8_CAEEX</name>